<feature type="region of interest" description="Disordered" evidence="5">
    <location>
        <begin position="2125"/>
        <end position="2146"/>
    </location>
</feature>
<dbReference type="GO" id="GO:0032040">
    <property type="term" value="C:small-subunit processome"/>
    <property type="evidence" value="ECO:0007669"/>
    <property type="project" value="TreeGrafter"/>
</dbReference>
<dbReference type="InterPro" id="IPR003107">
    <property type="entry name" value="HAT"/>
</dbReference>
<dbReference type="GO" id="GO:0003723">
    <property type="term" value="F:RNA binding"/>
    <property type="evidence" value="ECO:0007669"/>
    <property type="project" value="TreeGrafter"/>
</dbReference>
<gene>
    <name evidence="7" type="ORF">TGMAS_225125</name>
</gene>
<dbReference type="GO" id="GO:0006364">
    <property type="term" value="P:rRNA processing"/>
    <property type="evidence" value="ECO:0007669"/>
    <property type="project" value="UniProtKB-KW"/>
</dbReference>
<feature type="region of interest" description="Disordered" evidence="5">
    <location>
        <begin position="24"/>
        <end position="100"/>
    </location>
</feature>
<feature type="region of interest" description="Disordered" evidence="5">
    <location>
        <begin position="333"/>
        <end position="384"/>
    </location>
</feature>
<evidence type="ECO:0000256" key="1">
    <source>
        <dbReference type="ARBA" id="ARBA00004604"/>
    </source>
</evidence>
<evidence type="ECO:0000256" key="3">
    <source>
        <dbReference type="ARBA" id="ARBA00022737"/>
    </source>
</evidence>
<feature type="compositionally biased region" description="Acidic residues" evidence="5">
    <location>
        <begin position="2487"/>
        <end position="2505"/>
    </location>
</feature>
<dbReference type="VEuPathDB" id="ToxoDB:TGMAS_225125"/>
<dbReference type="Pfam" id="PF23231">
    <property type="entry name" value="HAT_Syf1_CNRKL1_C"/>
    <property type="match status" value="1"/>
</dbReference>
<feature type="compositionally biased region" description="Basic and acidic residues" evidence="5">
    <location>
        <begin position="2558"/>
        <end position="2595"/>
    </location>
</feature>
<feature type="region of interest" description="Disordered" evidence="5">
    <location>
        <begin position="1214"/>
        <end position="1254"/>
    </location>
</feature>
<dbReference type="SMART" id="SM00386">
    <property type="entry name" value="HAT"/>
    <property type="match status" value="5"/>
</dbReference>
<feature type="compositionally biased region" description="Acidic residues" evidence="5">
    <location>
        <begin position="2438"/>
        <end position="2447"/>
    </location>
</feature>
<comment type="caution">
    <text evidence="7">The sequence shown here is derived from an EMBL/GenBank/DDBJ whole genome shotgun (WGS) entry which is preliminary data.</text>
</comment>
<feature type="compositionally biased region" description="Polar residues" evidence="5">
    <location>
        <begin position="363"/>
        <end position="372"/>
    </location>
</feature>
<evidence type="ECO:0000313" key="8">
    <source>
        <dbReference type="Proteomes" id="UP000028821"/>
    </source>
</evidence>
<dbReference type="PANTHER" id="PTHR23270">
    <property type="entry name" value="PROGRAMMED CELL DEATH PROTEIN 11 PRE-RRNA PROCESSING PROTEIN RRP5"/>
    <property type="match status" value="1"/>
</dbReference>
<dbReference type="InterPro" id="IPR045209">
    <property type="entry name" value="Rrp5"/>
</dbReference>
<dbReference type="EMBL" id="AEXC02001331">
    <property type="protein sequence ID" value="KFH13910.1"/>
    <property type="molecule type" value="Genomic_DNA"/>
</dbReference>
<feature type="compositionally biased region" description="Acidic residues" evidence="5">
    <location>
        <begin position="2543"/>
        <end position="2557"/>
    </location>
</feature>
<keyword evidence="4" id="KW-0539">Nucleus</keyword>
<sequence length="2873" mass="310821">MAQTQRGRPGFLSVNAAFSDAADFPRAAPRRSSAKSGGASQAASRRAPAQYAPFASSFPSSPAAFSPAAVAGEVRRREKLAQRARGAARPEPDSEVCAPQSGEHLERLARPVEAETVSPGSLLLGIVAEVHTSELIVHLPFGMMGCVPRSQTQEESTPSFASARVCGEGLGDASEVPGARDGKPHAQTFLPLSRSHYVGQVVQTVVLGGGKEGREEEGDWRRHSQNSRVLLLSLRPSLFNAGLSANSLAPGMVVPATVAAVEEHGYMLSFGVDSLSGFLPFAELATGSAAAPERNVDTDAALPLHSVLSVRVAKVSKAAKVIICALPGEQETAETLETPEAPRGESRKKQKTTAADSREAASSGGQSPGNSKRTPEVPASLKTSLDWSSIKPGLLVQAKVTQLIRQRDLTAETTRTEKKRRGDADRERSSEDEVRALTVTCLNGVPGVVHQTHVTHAVTHAEAHAVTHAAAPAGGAKASKAASTTAAALHASAESAEPGESLDALLEQLASHVDSLQGRVVAGRIVGVFPDARRVHICLLPHVVSWKSKILPSHVARPGALLRGPAAVLHSPLSPTGDLRAVLAVGDDLADEETPAGGEAMHLVVRIPARFRAHAHAAQKKKAGRTAAALSPGAPLAPEAAECRVLFEDRFLGEVVAANAPPVVKEKLLTPCDLKAGDFVLGTVTKILWGRAEAADRHSKATNSHDGVVVSLSPHLSAFVPLYQLSDIPLSTMPAFVSIGATLKLRVLSRVCCASCSALDGPICNNFFYFFNPALPLPGAADAYALARRRGSRLMEAGGGGRVRLFLTAKKSFLQPAEQPLFFLTKDVQCFAKDMLHARLEGGKGDTLACAPAGGLVEGAVVSAYIGEVKAARSKAREGSDLPFVSLAFLGGLKAQLTKEQVAQAVQEGRSLSVGALLKVRILSVNCERRSFRVSLDLDGSKSETSGMLRSPTLLTAKTGSYVRRRNACVLAVTEEGVFVAVRSFSSADAEPSSSELTGSAEDAQQGKKSRRERKRERSAEEGRTENIAVAFVPKLHLSDDVRLAEELCTLVKVGEDLPMDAVLLSPGAAVRPGAPVRLWRGEKAATASVAQMANALAQELEHSDADRVVRDVCLLSCKPSLRNSVANGTFVTGSSSLLALAGASTGKPRVTFGYVRRVGAFGLLVSFGAWQLTGLVPHSYISDAFVEGESLLHRLYREGMTVRACVVSVHKKTESGTQPTVSESGEAGHVSAASAANDESCESGESGEKRRKPLQFVVDIRPRRLSVLQKQETAGEAETKRGRSPGLGLLSALLDQREFASQLGGTSKGKAESACAGRVWGQQKPRFHSGQLVEGCVTQVLPNCLLVALESPEKALEGGDAEEAKNTGVVLEHQLPEGETIERLSERQAAEVAKTGRGLKMNFVALDVDEITGIIDLSARRRLVEPLTKVRKALDEAAAAGRVYAYFTLHGPMHAKQEAPAESKKNGLHVGKAEEFSEMLPSCFSDLKKGKKQKRSRASATSGDLSAEASVDAWDLSRDLFPPRVFARMQELCAATPPVSAEVQLENASYAVLATDFSLSLSTSTSPTPPAKPSLSVTLPVFFFSLSCRNNTLQPCQLSASAFEVSGSAQATSAATVALSPLVTRHATSGVLLADCCWERHHQARIEAQQKRTRGKDRFVRDQLQKVLRGENLGFARGSGAVGPAVGLRGLGLSSVADVEKELTVGKVLRCRVTSLGATVALARLKSPKKALLIRLHAANAVGEEARGRRAGEAPFQGLRPGSIAEVRVLRLSRCAGEGKTEPQKGKGGKAGQVGESASEDEQGVEVTKNEWVADVELVQPRQERASGGDMEGDPDVQRKSEGKRKRPETDDECRWAVVEQVGPRCLKIHCGVRRGPSAEAASTLAKSLKKRRLAGEAAGPLPEAASPEFVEERGRIEWGDIRRDAGKEAPEKQFRVGELLLVRPHPIVACTRDMFEEALAKFVKTKEDDGETRGRGPREPAGRTLLRGYTIVDAEDGEKKQTQRDLCTTTVPRSLSQVFTSLPNALSAWAAWQFPPNAVCWGVVHHFLSAPFAVAVQLSSVSLSPRDPSNSSSSSLTSAADLVQVPVLAAVHLVELTDEWVSDPLKRLDLKVGQSVKVKVLPVATPSENKSRRTEDKKEVESRSGLPLEASLRLSRVEAKEGLTRLHRAAEDLRGDDMRFEHLEVGQLVSGWVVSSGQAGVFVALSRSLTLRIKLQKLLPHSAFAPEAGASDPAASGRVPVRLVSGEEAKALFPVGRVLEGIRIVVLDPESKRIEGSLRHSSVKRREDENGDETKSGSAREDARREGSEAGETEKVESQKKRQGSNRLLEKLKVGDVVDGRVRGLESFGVFVRLEDGEEGDGDRSALDVLCHVSEMGGKDWGNKRARLQRLQKGDLVKARVTKIDRAQGKAWISLDADVFEDDSEEEEGFGVSQDSSEEDATGENDDPRSIENAEWGREEQAVDVDVQGEKPRKKNAKKERMGESEEESPENDGDFSTDEGEETGGSWSAGLSAGDTWGWTETGPSEDNGTSRREGFVSDSEGEDPPELSDVEESEEKRSKAARRRHEEEARRNEEDTRRLEDNAGRSWMEDPRSPEDFERLVLVNGNSAAVWISYMAYYLKLNELQLARQIAERAVQHINYREEQERSSVWIAYLNLECVYGDRVDDVFRRAIQYNDSKKIHYQMTFIYEKARQLDKARQMCEKCCEKFPESQKMWVRHLTLLYTALDAASAARDLMLQALFRLPRRKHIEFVATCARLEYKHASKERGQTFFEKLLAEHPKRTDIWSQYVDAHIAAHTPPRCVPANLQSIRVLFERTTSLQLKLRKMKFFFTRWLDFEKQHGTAETQARVRAKAREFVQSVENKIRHTN</sequence>
<dbReference type="InterPro" id="IPR011990">
    <property type="entry name" value="TPR-like_helical_dom_sf"/>
</dbReference>
<keyword evidence="2" id="KW-0698">rRNA processing</keyword>
<dbReference type="PROSITE" id="PS50126">
    <property type="entry name" value="S1"/>
    <property type="match status" value="5"/>
</dbReference>
<feature type="domain" description="S1 motif" evidence="6">
    <location>
        <begin position="1149"/>
        <end position="1227"/>
    </location>
</feature>
<dbReference type="Gene3D" id="2.40.50.140">
    <property type="entry name" value="Nucleic acid-binding proteins"/>
    <property type="match status" value="3"/>
</dbReference>
<dbReference type="SUPFAM" id="SSF50249">
    <property type="entry name" value="Nucleic acid-binding proteins"/>
    <property type="match status" value="3"/>
</dbReference>
<dbReference type="InterPro" id="IPR055430">
    <property type="entry name" value="HAT_Syf1_CNRKL1_C"/>
</dbReference>
<dbReference type="InterPro" id="IPR012340">
    <property type="entry name" value="NA-bd_OB-fold"/>
</dbReference>
<feature type="domain" description="S1 motif" evidence="6">
    <location>
        <begin position="1331"/>
        <end position="1421"/>
    </location>
</feature>
<feature type="region of interest" description="Disordered" evidence="5">
    <location>
        <begin position="1777"/>
        <end position="1853"/>
    </location>
</feature>
<dbReference type="SMART" id="SM00316">
    <property type="entry name" value="S1"/>
    <property type="match status" value="6"/>
</dbReference>
<evidence type="ECO:0000256" key="4">
    <source>
        <dbReference type="ARBA" id="ARBA00023242"/>
    </source>
</evidence>
<evidence type="ECO:0000313" key="7">
    <source>
        <dbReference type="EMBL" id="KFH13910.1"/>
    </source>
</evidence>
<feature type="compositionally biased region" description="Basic and acidic residues" evidence="5">
    <location>
        <begin position="2279"/>
        <end position="2322"/>
    </location>
</feature>
<feature type="compositionally biased region" description="Basic and acidic residues" evidence="5">
    <location>
        <begin position="2448"/>
        <end position="2463"/>
    </location>
</feature>
<feature type="region of interest" description="Disordered" evidence="5">
    <location>
        <begin position="411"/>
        <end position="431"/>
    </location>
</feature>
<evidence type="ECO:0000256" key="5">
    <source>
        <dbReference type="SAM" id="MobiDB-lite"/>
    </source>
</evidence>
<organism evidence="7 8">
    <name type="scientific">Toxoplasma gondii MAS</name>
    <dbReference type="NCBI Taxonomy" id="943118"/>
    <lineage>
        <taxon>Eukaryota</taxon>
        <taxon>Sar</taxon>
        <taxon>Alveolata</taxon>
        <taxon>Apicomplexa</taxon>
        <taxon>Conoidasida</taxon>
        <taxon>Coccidia</taxon>
        <taxon>Eucoccidiorida</taxon>
        <taxon>Eimeriorina</taxon>
        <taxon>Sarcocystidae</taxon>
        <taxon>Toxoplasma</taxon>
    </lineage>
</organism>
<feature type="compositionally biased region" description="Low complexity" evidence="5">
    <location>
        <begin position="34"/>
        <end position="71"/>
    </location>
</feature>
<keyword evidence="3" id="KW-0677">Repeat</keyword>
<evidence type="ECO:0000259" key="6">
    <source>
        <dbReference type="PROSITE" id="PS50126"/>
    </source>
</evidence>
<dbReference type="OrthoDB" id="412781at2759"/>
<dbReference type="Pfam" id="PF00575">
    <property type="entry name" value="S1"/>
    <property type="match status" value="1"/>
</dbReference>
<name>A0A086QMS8_TOXGO</name>
<dbReference type="InterPro" id="IPR003029">
    <property type="entry name" value="S1_domain"/>
</dbReference>
<feature type="region of interest" description="Disordered" evidence="5">
    <location>
        <begin position="2279"/>
        <end position="2326"/>
    </location>
</feature>
<feature type="region of interest" description="Disordered" evidence="5">
    <location>
        <begin position="990"/>
        <end position="1023"/>
    </location>
</feature>
<proteinExistence type="predicted"/>
<feature type="domain" description="S1 motif" evidence="6">
    <location>
        <begin position="2337"/>
        <end position="2418"/>
    </location>
</feature>
<dbReference type="Proteomes" id="UP000028821">
    <property type="component" value="Unassembled WGS sequence"/>
</dbReference>
<evidence type="ECO:0000256" key="2">
    <source>
        <dbReference type="ARBA" id="ARBA00022552"/>
    </source>
</evidence>
<feature type="region of interest" description="Disordered" evidence="5">
    <location>
        <begin position="2423"/>
        <end position="2595"/>
    </location>
</feature>
<comment type="subcellular location">
    <subcellularLocation>
        <location evidence="1">Nucleus</location>
        <location evidence="1">Nucleolus</location>
    </subcellularLocation>
</comment>
<feature type="compositionally biased region" description="Basic and acidic residues" evidence="5">
    <location>
        <begin position="2131"/>
        <end position="2144"/>
    </location>
</feature>
<reference evidence="7 8" key="1">
    <citation type="submission" date="2014-04" db="EMBL/GenBank/DDBJ databases">
        <authorList>
            <person name="Sibley D."/>
            <person name="Venepally P."/>
            <person name="Karamycheva S."/>
            <person name="Hadjithomas M."/>
            <person name="Khan A."/>
            <person name="Brunk B."/>
            <person name="Roos D."/>
            <person name="Caler E."/>
            <person name="Lorenzi H."/>
        </authorList>
    </citation>
    <scope>NUCLEOTIDE SEQUENCE [LARGE SCALE GENOMIC DNA]</scope>
    <source>
        <strain evidence="7 8">MAS</strain>
    </source>
</reference>
<dbReference type="PANTHER" id="PTHR23270:SF10">
    <property type="entry name" value="PROTEIN RRP5 HOMOLOG"/>
    <property type="match status" value="1"/>
</dbReference>
<dbReference type="SUPFAM" id="SSF48452">
    <property type="entry name" value="TPR-like"/>
    <property type="match status" value="1"/>
</dbReference>
<accession>A0A086QMS8</accession>
<feature type="domain" description="S1 motif" evidence="6">
    <location>
        <begin position="251"/>
        <end position="327"/>
    </location>
</feature>
<dbReference type="Gene3D" id="1.25.40.10">
    <property type="entry name" value="Tetratricopeptide repeat domain"/>
    <property type="match status" value="2"/>
</dbReference>
<protein>
    <submittedName>
        <fullName evidence="7">Pre-rRNA processing protein</fullName>
    </submittedName>
</protein>
<dbReference type="CDD" id="cd00164">
    <property type="entry name" value="S1_like"/>
    <property type="match status" value="1"/>
</dbReference>
<feature type="domain" description="S1 motif" evidence="6">
    <location>
        <begin position="677"/>
        <end position="749"/>
    </location>
</feature>